<evidence type="ECO:0000313" key="1">
    <source>
        <dbReference type="EMBL" id="PJL25901.1"/>
    </source>
</evidence>
<gene>
    <name evidence="1" type="ORF">B9Y64_15360</name>
</gene>
<dbReference type="RefSeq" id="WP_046430035.1">
    <property type="nucleotide sequence ID" value="NZ_CBCPIZ010000007.1"/>
</dbReference>
<evidence type="ECO:0000313" key="2">
    <source>
        <dbReference type="Proteomes" id="UP000230167"/>
    </source>
</evidence>
<reference evidence="1 2" key="1">
    <citation type="journal article" date="2017" name="Front. Microbiol.">
        <title>Double-Face Meets the Bacterial World: The Opportunistic Pathogen Stenotrophomonas maltophilia.</title>
        <authorList>
            <person name="Lira F."/>
            <person name="Berg G."/>
            <person name="Martinez J.L."/>
        </authorList>
    </citation>
    <scope>NUCLEOTIDE SEQUENCE [LARGE SCALE GENOMIC DNA]</scope>
    <source>
        <strain evidence="1 2">EA1</strain>
    </source>
</reference>
<accession>A0A2J0U9A1</accession>
<dbReference type="EMBL" id="NEQV01000005">
    <property type="protein sequence ID" value="PJL25901.1"/>
    <property type="molecule type" value="Genomic_DNA"/>
</dbReference>
<protein>
    <submittedName>
        <fullName evidence="1">Uncharacterized protein</fullName>
    </submittedName>
</protein>
<organism evidence="1 2">
    <name type="scientific">Stenotrophomonas maltophilia</name>
    <name type="common">Pseudomonas maltophilia</name>
    <name type="synonym">Xanthomonas maltophilia</name>
    <dbReference type="NCBI Taxonomy" id="40324"/>
    <lineage>
        <taxon>Bacteria</taxon>
        <taxon>Pseudomonadati</taxon>
        <taxon>Pseudomonadota</taxon>
        <taxon>Gammaproteobacteria</taxon>
        <taxon>Lysobacterales</taxon>
        <taxon>Lysobacteraceae</taxon>
        <taxon>Stenotrophomonas</taxon>
        <taxon>Stenotrophomonas maltophilia group</taxon>
    </lineage>
</organism>
<dbReference type="OrthoDB" id="9866772at2"/>
<dbReference type="AlphaFoldDB" id="A0A2J0U9A1"/>
<dbReference type="Proteomes" id="UP000230167">
    <property type="component" value="Unassembled WGS sequence"/>
</dbReference>
<sequence length="60" mass="6258">MAEVAIDITGEEGQLTIENTVAFDLQLSGCGLCIDMTHDQGHAIYLALAAFFGPGDTTNG</sequence>
<comment type="caution">
    <text evidence="1">The sequence shown here is derived from an EMBL/GenBank/DDBJ whole genome shotgun (WGS) entry which is preliminary data.</text>
</comment>
<name>A0A2J0U9A1_STEMA</name>
<proteinExistence type="predicted"/>